<feature type="signal peptide" evidence="2">
    <location>
        <begin position="1"/>
        <end position="24"/>
    </location>
</feature>
<reference evidence="3 6" key="1">
    <citation type="submission" date="2019-11" db="EMBL/GenBank/DDBJ databases">
        <title>Erwinia sp. nov., isolated from feces of birds in Tibet plateau of China.</title>
        <authorList>
            <person name="Ge Y."/>
        </authorList>
    </citation>
    <scope>NUCLEOTIDE SEQUENCE [LARGE SCALE GENOMIC DNA]</scope>
    <source>
        <strain evidence="3 6">J316</strain>
    </source>
</reference>
<dbReference type="KEGG" id="erwi:GN242_07900"/>
<accession>A0A6I6EYD9</accession>
<dbReference type="InterPro" id="IPR009468">
    <property type="entry name" value="DUF1090"/>
</dbReference>
<evidence type="ECO:0000256" key="1">
    <source>
        <dbReference type="SAM" id="Coils"/>
    </source>
</evidence>
<evidence type="ECO:0000256" key="2">
    <source>
        <dbReference type="SAM" id="SignalP"/>
    </source>
</evidence>
<dbReference type="Pfam" id="PF06476">
    <property type="entry name" value="DUF1090"/>
    <property type="match status" value="1"/>
</dbReference>
<dbReference type="AlphaFoldDB" id="A0A6I6EYD9"/>
<keyword evidence="2" id="KW-0732">Signal</keyword>
<evidence type="ECO:0000313" key="5">
    <source>
        <dbReference type="Proteomes" id="UP000424752"/>
    </source>
</evidence>
<protein>
    <submittedName>
        <fullName evidence="4">DUF1090 family protein</fullName>
    </submittedName>
</protein>
<dbReference type="SUPFAM" id="SSF58100">
    <property type="entry name" value="Bacterial hemolysins"/>
    <property type="match status" value="1"/>
</dbReference>
<gene>
    <name evidence="3" type="ORF">GK011_05180</name>
    <name evidence="4" type="ORF">GN242_07900</name>
</gene>
<evidence type="ECO:0000313" key="3">
    <source>
        <dbReference type="EMBL" id="MTD26339.1"/>
    </source>
</evidence>
<evidence type="ECO:0000313" key="4">
    <source>
        <dbReference type="EMBL" id="QGU89662.1"/>
    </source>
</evidence>
<dbReference type="Proteomes" id="UP000480164">
    <property type="component" value="Unassembled WGS sequence"/>
</dbReference>
<organism evidence="4 5">
    <name type="scientific">Erwinia sorbitola</name>
    <dbReference type="NCBI Taxonomy" id="2681984"/>
    <lineage>
        <taxon>Bacteria</taxon>
        <taxon>Pseudomonadati</taxon>
        <taxon>Pseudomonadota</taxon>
        <taxon>Gammaproteobacteria</taxon>
        <taxon>Enterobacterales</taxon>
        <taxon>Erwiniaceae</taxon>
        <taxon>Erwinia</taxon>
    </lineage>
</organism>
<dbReference type="EMBL" id="CP046509">
    <property type="protein sequence ID" value="QGU89662.1"/>
    <property type="molecule type" value="Genomic_DNA"/>
</dbReference>
<feature type="coiled-coil region" evidence="1">
    <location>
        <begin position="71"/>
        <end position="138"/>
    </location>
</feature>
<accession>A0A6L6GLK1</accession>
<name>A0A6I6EYD9_9GAMM</name>
<reference evidence="4 5" key="2">
    <citation type="submission" date="2019-12" db="EMBL/GenBank/DDBJ databases">
        <title>Erwinia sp. nov., isolated from droppings of birds in the Qinghai-Tiebt plateau of China.</title>
        <authorList>
            <person name="Ge Y."/>
        </authorList>
    </citation>
    <scope>NUCLEOTIDE SEQUENCE [LARGE SCALE GENOMIC DNA]</scope>
    <source>
        <strain evidence="4 5">J780</strain>
    </source>
</reference>
<proteinExistence type="predicted"/>
<evidence type="ECO:0000313" key="6">
    <source>
        <dbReference type="Proteomes" id="UP000480164"/>
    </source>
</evidence>
<dbReference type="Proteomes" id="UP000424752">
    <property type="component" value="Chromosome"/>
</dbReference>
<keyword evidence="6" id="KW-1185">Reference proteome</keyword>
<sequence>MKKLISVLAVVASVGLFASASAQAAQNCAAKSAALEKQIKIAEYYGNTYKVAGLKKALAEVKAHCTNDSVLAGAQKDVNKLEKKLNKKREDIADVQADLRKAKAKGDARKVAKYQKKLAEKQADLREIQQKLSQARAELAALQK</sequence>
<keyword evidence="1" id="KW-0175">Coiled coil</keyword>
<feature type="chain" id="PRO_5044633575" evidence="2">
    <location>
        <begin position="25"/>
        <end position="144"/>
    </location>
</feature>
<dbReference type="EMBL" id="WLZX01000001">
    <property type="protein sequence ID" value="MTD26339.1"/>
    <property type="molecule type" value="Genomic_DNA"/>
</dbReference>